<evidence type="ECO:0000259" key="7">
    <source>
        <dbReference type="Pfam" id="PF14322"/>
    </source>
</evidence>
<name>A0A917J673_9BACT</name>
<evidence type="ECO:0000256" key="4">
    <source>
        <dbReference type="ARBA" id="ARBA00023136"/>
    </source>
</evidence>
<dbReference type="Proteomes" id="UP000627292">
    <property type="component" value="Unassembled WGS sequence"/>
</dbReference>
<dbReference type="SUPFAM" id="SSF48452">
    <property type="entry name" value="TPR-like"/>
    <property type="match status" value="1"/>
</dbReference>
<sequence>MLLCLTGCKKQDEFLDAKSQEGDIVLTTLSDFQAVLDYTPTMNTNYITLGQTGADNFYFPDVNYTSLQPYERNSVLWLKEIFPAGTNDIAYTSPYLVIRNSNIVLEGLEKITRTADNMARYDSVEGHARFARAFMFFELVNTFGKQYNEATAASDPGIPLRTFSDINILAGRAPVKNVYDFVINELKLVADRMPLNIQYMRPTKLSAYALLARVYLQKGDYVNAGRCCDSVLQYKTQLLNFNDSSLVSLSNTYRFPTYKSHPEILFYAEGLLTLVGAPSTSYAYCFADTVLYKSYAADDLRKTYFYNLLGANQAKFQGSYTGNSRIFAGLALNEVYFIRAECRARLHNIAGCLSDVNTLLKNRYRTGTYVGYETTDEEAALRFVLDERRKELPNTGQLRWEDLKRLNTEPKFAKVLTRIYNGVTYTLQPQSPRYVFPFAPKIIEQEGLQQNER</sequence>
<comment type="subcellular location">
    <subcellularLocation>
        <location evidence="1">Cell outer membrane</location>
    </subcellularLocation>
</comment>
<keyword evidence="9" id="KW-1185">Reference proteome</keyword>
<evidence type="ECO:0000313" key="8">
    <source>
        <dbReference type="EMBL" id="GGH80617.1"/>
    </source>
</evidence>
<evidence type="ECO:0000256" key="2">
    <source>
        <dbReference type="ARBA" id="ARBA00006275"/>
    </source>
</evidence>
<evidence type="ECO:0000259" key="6">
    <source>
        <dbReference type="Pfam" id="PF07980"/>
    </source>
</evidence>
<protein>
    <recommendedName>
        <fullName evidence="10">SusD family protein</fullName>
    </recommendedName>
</protein>
<evidence type="ECO:0000313" key="9">
    <source>
        <dbReference type="Proteomes" id="UP000627292"/>
    </source>
</evidence>
<organism evidence="8 9">
    <name type="scientific">Filimonas zeae</name>
    <dbReference type="NCBI Taxonomy" id="1737353"/>
    <lineage>
        <taxon>Bacteria</taxon>
        <taxon>Pseudomonadati</taxon>
        <taxon>Bacteroidota</taxon>
        <taxon>Chitinophagia</taxon>
        <taxon>Chitinophagales</taxon>
        <taxon>Chitinophagaceae</taxon>
        <taxon>Filimonas</taxon>
    </lineage>
</organism>
<proteinExistence type="inferred from homology"/>
<dbReference type="AlphaFoldDB" id="A0A917J673"/>
<dbReference type="Pfam" id="PF14322">
    <property type="entry name" value="SusD-like_3"/>
    <property type="match status" value="1"/>
</dbReference>
<dbReference type="InterPro" id="IPR012944">
    <property type="entry name" value="SusD_RagB_dom"/>
</dbReference>
<dbReference type="GO" id="GO:0009279">
    <property type="term" value="C:cell outer membrane"/>
    <property type="evidence" value="ECO:0007669"/>
    <property type="project" value="UniProtKB-SubCell"/>
</dbReference>
<evidence type="ECO:0000256" key="3">
    <source>
        <dbReference type="ARBA" id="ARBA00022729"/>
    </source>
</evidence>
<evidence type="ECO:0008006" key="10">
    <source>
        <dbReference type="Google" id="ProtNLM"/>
    </source>
</evidence>
<evidence type="ECO:0000256" key="5">
    <source>
        <dbReference type="ARBA" id="ARBA00023237"/>
    </source>
</evidence>
<dbReference type="Gene3D" id="1.25.40.390">
    <property type="match status" value="2"/>
</dbReference>
<dbReference type="EMBL" id="BMIB01000006">
    <property type="protein sequence ID" value="GGH80617.1"/>
    <property type="molecule type" value="Genomic_DNA"/>
</dbReference>
<dbReference type="InterPro" id="IPR011990">
    <property type="entry name" value="TPR-like_helical_dom_sf"/>
</dbReference>
<reference evidence="8" key="1">
    <citation type="journal article" date="2014" name="Int. J. Syst. Evol. Microbiol.">
        <title>Complete genome sequence of Corynebacterium casei LMG S-19264T (=DSM 44701T), isolated from a smear-ripened cheese.</title>
        <authorList>
            <consortium name="US DOE Joint Genome Institute (JGI-PGF)"/>
            <person name="Walter F."/>
            <person name="Albersmeier A."/>
            <person name="Kalinowski J."/>
            <person name="Ruckert C."/>
        </authorList>
    </citation>
    <scope>NUCLEOTIDE SEQUENCE</scope>
    <source>
        <strain evidence="8">CGMCC 1.15290</strain>
    </source>
</reference>
<dbReference type="Pfam" id="PF07980">
    <property type="entry name" value="SusD_RagB"/>
    <property type="match status" value="1"/>
</dbReference>
<evidence type="ECO:0000256" key="1">
    <source>
        <dbReference type="ARBA" id="ARBA00004442"/>
    </source>
</evidence>
<dbReference type="InterPro" id="IPR033985">
    <property type="entry name" value="SusD-like_N"/>
</dbReference>
<accession>A0A917J673</accession>
<keyword evidence="4" id="KW-0472">Membrane</keyword>
<dbReference type="RefSeq" id="WP_188958061.1">
    <property type="nucleotide sequence ID" value="NZ_BMIB01000006.1"/>
</dbReference>
<gene>
    <name evidence="8" type="ORF">GCM10011379_51750</name>
</gene>
<keyword evidence="3" id="KW-0732">Signal</keyword>
<feature type="domain" description="RagB/SusD" evidence="6">
    <location>
        <begin position="332"/>
        <end position="410"/>
    </location>
</feature>
<feature type="domain" description="SusD-like N-terminal" evidence="7">
    <location>
        <begin position="13"/>
        <end position="216"/>
    </location>
</feature>
<comment type="similarity">
    <text evidence="2">Belongs to the SusD family.</text>
</comment>
<reference evidence="8" key="2">
    <citation type="submission" date="2020-09" db="EMBL/GenBank/DDBJ databases">
        <authorList>
            <person name="Sun Q."/>
            <person name="Zhou Y."/>
        </authorList>
    </citation>
    <scope>NUCLEOTIDE SEQUENCE</scope>
    <source>
        <strain evidence="8">CGMCC 1.15290</strain>
    </source>
</reference>
<comment type="caution">
    <text evidence="8">The sequence shown here is derived from an EMBL/GenBank/DDBJ whole genome shotgun (WGS) entry which is preliminary data.</text>
</comment>
<keyword evidence="5" id="KW-0998">Cell outer membrane</keyword>